<dbReference type="EMBL" id="CP124545">
    <property type="protein sequence ID" value="WMN01998.1"/>
    <property type="molecule type" value="Genomic_DNA"/>
</dbReference>
<dbReference type="EMBL" id="MRBO01000676">
    <property type="protein sequence ID" value="KAB2582513.1"/>
    <property type="molecule type" value="Genomic_DNA"/>
</dbReference>
<keyword evidence="6 10" id="KW-0418">Kinase</keyword>
<comment type="pathway">
    <text evidence="1">Carbohydrate acid metabolism.</text>
</comment>
<evidence type="ECO:0000256" key="5">
    <source>
        <dbReference type="ARBA" id="ARBA00022741"/>
    </source>
</evidence>
<evidence type="ECO:0000256" key="9">
    <source>
        <dbReference type="ARBA" id="ARBA00048090"/>
    </source>
</evidence>
<evidence type="ECO:0000256" key="1">
    <source>
        <dbReference type="ARBA" id="ARBA00004761"/>
    </source>
</evidence>
<dbReference type="InterPro" id="IPR006001">
    <property type="entry name" value="Therm_gnt_kin"/>
</dbReference>
<protein>
    <recommendedName>
        <fullName evidence="3 10">Gluconokinase</fullName>
        <ecNumber evidence="3 10">2.7.1.12</ecNumber>
    </recommendedName>
</protein>
<dbReference type="GO" id="GO:0005737">
    <property type="term" value="C:cytoplasm"/>
    <property type="evidence" value="ECO:0007669"/>
    <property type="project" value="TreeGrafter"/>
</dbReference>
<name>A0A0C2WJ68_RHOER</name>
<evidence type="ECO:0000256" key="10">
    <source>
        <dbReference type="RuleBase" id="RU363066"/>
    </source>
</evidence>
<dbReference type="PANTHER" id="PTHR43442:SF3">
    <property type="entry name" value="GLUCONOKINASE-RELATED"/>
    <property type="match status" value="1"/>
</dbReference>
<evidence type="ECO:0000256" key="4">
    <source>
        <dbReference type="ARBA" id="ARBA00022679"/>
    </source>
</evidence>
<dbReference type="CDD" id="cd02021">
    <property type="entry name" value="GntK"/>
    <property type="match status" value="1"/>
</dbReference>
<dbReference type="EC" id="2.7.1.12" evidence="3 10"/>
<reference evidence="11 13" key="1">
    <citation type="journal article" date="2017" name="Poromechanics V (2013)">
        <title>Genomic Characterization of the Arsenic-Tolerant Actinobacterium, &lt;i&gt;Rhodococcus erythropolis&lt;/i&gt; S43.</title>
        <authorList>
            <person name="Retamal-Morales G."/>
            <person name="Mehnert M."/>
            <person name="Schwabe R."/>
            <person name="Tischler D."/>
            <person name="Schloemann M."/>
            <person name="Levican G.J."/>
        </authorList>
    </citation>
    <scope>NUCLEOTIDE SEQUENCE [LARGE SCALE GENOMIC DNA]</scope>
    <source>
        <strain evidence="11 13">S43</strain>
    </source>
</reference>
<dbReference type="Gene3D" id="3.40.50.300">
    <property type="entry name" value="P-loop containing nucleotide triphosphate hydrolases"/>
    <property type="match status" value="1"/>
</dbReference>
<dbReference type="NCBIfam" id="TIGR01313">
    <property type="entry name" value="therm_gnt_kin"/>
    <property type="match status" value="1"/>
</dbReference>
<dbReference type="GO" id="GO:0019521">
    <property type="term" value="P:D-gluconate metabolic process"/>
    <property type="evidence" value="ECO:0007669"/>
    <property type="project" value="UniProtKB-KW"/>
</dbReference>
<dbReference type="AlphaFoldDB" id="A0A0C2WJ68"/>
<accession>A0A0C2WJ68</accession>
<dbReference type="Proteomes" id="UP000325576">
    <property type="component" value="Unassembled WGS sequence"/>
</dbReference>
<keyword evidence="5 10" id="KW-0547">Nucleotide-binding</keyword>
<keyword evidence="7 10" id="KW-0067">ATP-binding</keyword>
<dbReference type="FunFam" id="3.40.50.300:FF:000522">
    <property type="entry name" value="Gluconokinase"/>
    <property type="match status" value="1"/>
</dbReference>
<evidence type="ECO:0000313" key="13">
    <source>
        <dbReference type="Proteomes" id="UP000325576"/>
    </source>
</evidence>
<dbReference type="GO" id="GO:0005524">
    <property type="term" value="F:ATP binding"/>
    <property type="evidence" value="ECO:0007669"/>
    <property type="project" value="UniProtKB-KW"/>
</dbReference>
<dbReference type="InterPro" id="IPR027417">
    <property type="entry name" value="P-loop_NTPase"/>
</dbReference>
<evidence type="ECO:0000313" key="12">
    <source>
        <dbReference type="EMBL" id="WMN01998.1"/>
    </source>
</evidence>
<evidence type="ECO:0000256" key="8">
    <source>
        <dbReference type="ARBA" id="ARBA00023064"/>
    </source>
</evidence>
<sequence length="173" mass="18556">MTVQVVVMGVAGAGKSTVAVGLATSLGADFVDGDDLHPESNVAKMRSGTPLTDEDRVPWLDAIAAWLSGRADAGRTGVVACSALRKDYRDRLRPDGLDVQFVHLDGEFETISARMRSRAGHFMPESLLISQFEALEPLTDDERGITLDVVSKPSTLVGEAVDYIHTSQRSVTA</sequence>
<proteinExistence type="inferred from homology"/>
<keyword evidence="8" id="KW-0311">Gluconate utilization</keyword>
<evidence type="ECO:0000256" key="3">
    <source>
        <dbReference type="ARBA" id="ARBA00012054"/>
    </source>
</evidence>
<dbReference type="SUPFAM" id="SSF52540">
    <property type="entry name" value="P-loop containing nucleoside triphosphate hydrolases"/>
    <property type="match status" value="1"/>
</dbReference>
<evidence type="ECO:0000256" key="7">
    <source>
        <dbReference type="ARBA" id="ARBA00022840"/>
    </source>
</evidence>
<reference evidence="12" key="2">
    <citation type="submission" date="2023-08" db="EMBL/GenBank/DDBJ databases">
        <title>Isolation and Characterization of Rhodococcus erythropolis MGMM8.</title>
        <authorList>
            <person name="Diabankana R.G.C."/>
            <person name="Afordoanyi D.M."/>
            <person name="Validov S.Z."/>
        </authorList>
    </citation>
    <scope>NUCLEOTIDE SEQUENCE</scope>
    <source>
        <strain evidence="12">MGMM8</strain>
    </source>
</reference>
<comment type="catalytic activity">
    <reaction evidence="9 10">
        <text>D-gluconate + ATP = 6-phospho-D-gluconate + ADP + H(+)</text>
        <dbReference type="Rhea" id="RHEA:19433"/>
        <dbReference type="ChEBI" id="CHEBI:15378"/>
        <dbReference type="ChEBI" id="CHEBI:18391"/>
        <dbReference type="ChEBI" id="CHEBI:30616"/>
        <dbReference type="ChEBI" id="CHEBI:58759"/>
        <dbReference type="ChEBI" id="CHEBI:456216"/>
        <dbReference type="EC" id="2.7.1.12"/>
    </reaction>
</comment>
<gene>
    <name evidence="11" type="ORF">BS297_25310</name>
    <name evidence="12" type="ORF">QIE55_30040</name>
</gene>
<dbReference type="RefSeq" id="WP_042950368.1">
    <property type="nucleotide sequence ID" value="NZ_CP124545.1"/>
</dbReference>
<evidence type="ECO:0000256" key="6">
    <source>
        <dbReference type="ARBA" id="ARBA00022777"/>
    </source>
</evidence>
<dbReference type="PANTHER" id="PTHR43442">
    <property type="entry name" value="GLUCONOKINASE-RELATED"/>
    <property type="match status" value="1"/>
</dbReference>
<keyword evidence="4 10" id="KW-0808">Transferase</keyword>
<dbReference type="Proteomes" id="UP001230933">
    <property type="component" value="Chromosome"/>
</dbReference>
<dbReference type="Pfam" id="PF13671">
    <property type="entry name" value="AAA_33"/>
    <property type="match status" value="1"/>
</dbReference>
<dbReference type="GO" id="GO:0046316">
    <property type="term" value="F:gluconokinase activity"/>
    <property type="evidence" value="ECO:0007669"/>
    <property type="project" value="UniProtKB-EC"/>
</dbReference>
<organism evidence="11 13">
    <name type="scientific">Rhodococcus erythropolis</name>
    <name type="common">Arthrobacter picolinophilus</name>
    <dbReference type="NCBI Taxonomy" id="1833"/>
    <lineage>
        <taxon>Bacteria</taxon>
        <taxon>Bacillati</taxon>
        <taxon>Actinomycetota</taxon>
        <taxon>Actinomycetes</taxon>
        <taxon>Mycobacteriales</taxon>
        <taxon>Nocardiaceae</taxon>
        <taxon>Rhodococcus</taxon>
        <taxon>Rhodococcus erythropolis group</taxon>
    </lineage>
</organism>
<comment type="similarity">
    <text evidence="2 10">Belongs to the gluconokinase GntK/GntV family.</text>
</comment>
<evidence type="ECO:0000313" key="11">
    <source>
        <dbReference type="EMBL" id="KAB2582513.1"/>
    </source>
</evidence>
<evidence type="ECO:0000256" key="2">
    <source>
        <dbReference type="ARBA" id="ARBA00008420"/>
    </source>
</evidence>